<dbReference type="EMBL" id="CM042010">
    <property type="protein sequence ID" value="KAI3779444.1"/>
    <property type="molecule type" value="Genomic_DNA"/>
</dbReference>
<name>A0ACB9G7F8_CICIN</name>
<proteinExistence type="predicted"/>
<evidence type="ECO:0000313" key="2">
    <source>
        <dbReference type="Proteomes" id="UP001055811"/>
    </source>
</evidence>
<organism evidence="1 2">
    <name type="scientific">Cichorium intybus</name>
    <name type="common">Chicory</name>
    <dbReference type="NCBI Taxonomy" id="13427"/>
    <lineage>
        <taxon>Eukaryota</taxon>
        <taxon>Viridiplantae</taxon>
        <taxon>Streptophyta</taxon>
        <taxon>Embryophyta</taxon>
        <taxon>Tracheophyta</taxon>
        <taxon>Spermatophyta</taxon>
        <taxon>Magnoliopsida</taxon>
        <taxon>eudicotyledons</taxon>
        <taxon>Gunneridae</taxon>
        <taxon>Pentapetalae</taxon>
        <taxon>asterids</taxon>
        <taxon>campanulids</taxon>
        <taxon>Asterales</taxon>
        <taxon>Asteraceae</taxon>
        <taxon>Cichorioideae</taxon>
        <taxon>Cichorieae</taxon>
        <taxon>Cichoriinae</taxon>
        <taxon>Cichorium</taxon>
    </lineage>
</organism>
<evidence type="ECO:0000313" key="1">
    <source>
        <dbReference type="EMBL" id="KAI3779444.1"/>
    </source>
</evidence>
<reference evidence="2" key="1">
    <citation type="journal article" date="2022" name="Mol. Ecol. Resour.">
        <title>The genomes of chicory, endive, great burdock and yacon provide insights into Asteraceae palaeo-polyploidization history and plant inulin production.</title>
        <authorList>
            <person name="Fan W."/>
            <person name="Wang S."/>
            <person name="Wang H."/>
            <person name="Wang A."/>
            <person name="Jiang F."/>
            <person name="Liu H."/>
            <person name="Zhao H."/>
            <person name="Xu D."/>
            <person name="Zhang Y."/>
        </authorList>
    </citation>
    <scope>NUCLEOTIDE SEQUENCE [LARGE SCALE GENOMIC DNA]</scope>
    <source>
        <strain evidence="2">cv. Punajuju</strain>
    </source>
</reference>
<sequence>MRSSNSPHVGQDIGSDPINSQEIGPTPNKSQAMGRKYRKKTSSFDLNAQPSQSLESRLSQVSLNDNSPQADNMMQPLTQDDSTDATLSLYYSREIEATMEIGEKIGFQFGGKKDQLNKLIRNKGDVNVSQ</sequence>
<gene>
    <name evidence="1" type="ORF">L2E82_09163</name>
</gene>
<protein>
    <submittedName>
        <fullName evidence="1">Uncharacterized protein</fullName>
    </submittedName>
</protein>
<comment type="caution">
    <text evidence="1">The sequence shown here is derived from an EMBL/GenBank/DDBJ whole genome shotgun (WGS) entry which is preliminary data.</text>
</comment>
<reference evidence="1 2" key="2">
    <citation type="journal article" date="2022" name="Mol. Ecol. Resour.">
        <title>The genomes of chicory, endive, great burdock and yacon provide insights into Asteraceae paleo-polyploidization history and plant inulin production.</title>
        <authorList>
            <person name="Fan W."/>
            <person name="Wang S."/>
            <person name="Wang H."/>
            <person name="Wang A."/>
            <person name="Jiang F."/>
            <person name="Liu H."/>
            <person name="Zhao H."/>
            <person name="Xu D."/>
            <person name="Zhang Y."/>
        </authorList>
    </citation>
    <scope>NUCLEOTIDE SEQUENCE [LARGE SCALE GENOMIC DNA]</scope>
    <source>
        <strain evidence="2">cv. Punajuju</strain>
        <tissue evidence="1">Leaves</tissue>
    </source>
</reference>
<dbReference type="Proteomes" id="UP001055811">
    <property type="component" value="Linkage Group LG02"/>
</dbReference>
<keyword evidence="2" id="KW-1185">Reference proteome</keyword>
<accession>A0ACB9G7F8</accession>